<feature type="compositionally biased region" description="Basic and acidic residues" evidence="2">
    <location>
        <begin position="443"/>
        <end position="468"/>
    </location>
</feature>
<keyword evidence="5" id="KW-1185">Reference proteome</keyword>
<evidence type="ECO:0000313" key="4">
    <source>
        <dbReference type="Ensembl" id="ENSFHEP00000005102.1"/>
    </source>
</evidence>
<dbReference type="SUPFAM" id="SSF54928">
    <property type="entry name" value="RNA-binding domain, RBD"/>
    <property type="match status" value="1"/>
</dbReference>
<dbReference type="GeneTree" id="ENSGT00940000169511"/>
<dbReference type="PANTHER" id="PTHR15592">
    <property type="entry name" value="MATRIN 3/NUCLEAR PROTEIN 220-RELATED"/>
    <property type="match status" value="1"/>
</dbReference>
<feature type="compositionally biased region" description="Polar residues" evidence="2">
    <location>
        <begin position="334"/>
        <end position="349"/>
    </location>
</feature>
<feature type="region of interest" description="Disordered" evidence="2">
    <location>
        <begin position="1"/>
        <end position="57"/>
    </location>
</feature>
<feature type="compositionally biased region" description="Basic residues" evidence="2">
    <location>
        <begin position="496"/>
        <end position="506"/>
    </location>
</feature>
<proteinExistence type="predicted"/>
<dbReference type="Proteomes" id="UP000265000">
    <property type="component" value="Unplaced"/>
</dbReference>
<feature type="compositionally biased region" description="Acidic residues" evidence="2">
    <location>
        <begin position="569"/>
        <end position="593"/>
    </location>
</feature>
<evidence type="ECO:0000256" key="1">
    <source>
        <dbReference type="PROSITE-ProRule" id="PRU00176"/>
    </source>
</evidence>
<dbReference type="InterPro" id="IPR012677">
    <property type="entry name" value="Nucleotide-bd_a/b_plait_sf"/>
</dbReference>
<dbReference type="Gene3D" id="3.30.70.330">
    <property type="match status" value="1"/>
</dbReference>
<evidence type="ECO:0000313" key="5">
    <source>
        <dbReference type="Proteomes" id="UP000265000"/>
    </source>
</evidence>
<reference evidence="4" key="2">
    <citation type="submission" date="2025-09" db="UniProtKB">
        <authorList>
            <consortium name="Ensembl"/>
        </authorList>
    </citation>
    <scope>IDENTIFICATION</scope>
</reference>
<feature type="region of interest" description="Disordered" evidence="2">
    <location>
        <begin position="439"/>
        <end position="620"/>
    </location>
</feature>
<keyword evidence="1" id="KW-0694">RNA-binding</keyword>
<dbReference type="GO" id="GO:0003723">
    <property type="term" value="F:RNA binding"/>
    <property type="evidence" value="ECO:0007669"/>
    <property type="project" value="UniProtKB-UniRule"/>
</dbReference>
<dbReference type="AlphaFoldDB" id="A0A3Q2NZY2"/>
<dbReference type="InterPro" id="IPR035979">
    <property type="entry name" value="RBD_domain_sf"/>
</dbReference>
<organism evidence="4 5">
    <name type="scientific">Fundulus heteroclitus</name>
    <name type="common">Killifish</name>
    <name type="synonym">Mummichog</name>
    <dbReference type="NCBI Taxonomy" id="8078"/>
    <lineage>
        <taxon>Eukaryota</taxon>
        <taxon>Metazoa</taxon>
        <taxon>Chordata</taxon>
        <taxon>Craniata</taxon>
        <taxon>Vertebrata</taxon>
        <taxon>Euteleostomi</taxon>
        <taxon>Actinopterygii</taxon>
        <taxon>Neopterygii</taxon>
        <taxon>Teleostei</taxon>
        <taxon>Neoteleostei</taxon>
        <taxon>Acanthomorphata</taxon>
        <taxon>Ovalentaria</taxon>
        <taxon>Atherinomorphae</taxon>
        <taxon>Cyprinodontiformes</taxon>
        <taxon>Fundulidae</taxon>
        <taxon>Fundulus</taxon>
    </lineage>
</organism>
<accession>A0A3Q2NZY2</accession>
<evidence type="ECO:0000259" key="3">
    <source>
        <dbReference type="PROSITE" id="PS50102"/>
    </source>
</evidence>
<protein>
    <recommendedName>
        <fullName evidence="3">RRM domain-containing protein</fullName>
    </recommendedName>
</protein>
<dbReference type="InterPro" id="IPR000504">
    <property type="entry name" value="RRM_dom"/>
</dbReference>
<dbReference type="PROSITE" id="PS00028">
    <property type="entry name" value="ZINC_FINGER_C2H2_1"/>
    <property type="match status" value="1"/>
</dbReference>
<evidence type="ECO:0000256" key="2">
    <source>
        <dbReference type="SAM" id="MobiDB-lite"/>
    </source>
</evidence>
<dbReference type="InterPro" id="IPR013087">
    <property type="entry name" value="Znf_C2H2_type"/>
</dbReference>
<feature type="region of interest" description="Disordered" evidence="2">
    <location>
        <begin position="92"/>
        <end position="254"/>
    </location>
</feature>
<feature type="region of interest" description="Disordered" evidence="2">
    <location>
        <begin position="314"/>
        <end position="359"/>
    </location>
</feature>
<feature type="compositionally biased region" description="Basic and acidic residues" evidence="2">
    <location>
        <begin position="226"/>
        <end position="241"/>
    </location>
</feature>
<dbReference type="STRING" id="8078.ENSFHEP00000005102"/>
<reference evidence="4" key="1">
    <citation type="submission" date="2025-08" db="UniProtKB">
        <authorList>
            <consortium name="Ensembl"/>
        </authorList>
    </citation>
    <scope>IDENTIFICATION</scope>
</reference>
<feature type="compositionally biased region" description="Basic and acidic residues" evidence="2">
    <location>
        <begin position="519"/>
        <end position="528"/>
    </location>
</feature>
<feature type="domain" description="RRM" evidence="3">
    <location>
        <begin position="358"/>
        <end position="431"/>
    </location>
</feature>
<name>A0A3Q2NZY2_FUNHE</name>
<sequence>MSRDYPFRPPPSDSDLRPDPRRHGAGAEPDFYRQPPESFSSSSRSGGAAPGPQDSVLSLLSSCGLEPEDLSLLAKLPEDVLTVESLPHILNQIKGKKEPAQAFAPRSPPRHFSQRPGALEAPPPSFKPLSSARWPPAGPASREWEDRRPPVRYPLRVPSPPAPPESQRDRWPGRRPAARSPPPFPSRRAVDRDLRPRAPAYGREASSFGAAGPLDRTRPPRFSGSADRKAPPLGERRHESKSAPGSRAPGALPSKKQALDFHGTLPAVFPYSCSLCDITVLSEKTWTQHVNATVHADGQLNLLQRFPSWDCRLERVGSDDDPPSQWKEAPRQAAATSRTSQNRDPQTSKKQQKASDKGKVVCAKFPPQSVEEAGLRKLIEPFGKIGKILMFPSLAFVEMKVSAEAQKMVDFYSCSALRINGATIQVAFSSEYRTLMRVPSAQKYEEEPTETRESSRDQRTGSRDGSREGRRKRSGSGDGKGKGSRTRSRSREKSRTRSSQQKRSKSRERDSTGSPKQSQSEKKPKEPENSGPVLLPCSEEPQKEEGVSIKTQAAEEEEEMGDEDRSTADESDIEGMEVIAEDEDNLDSLEEDNREQRERPEPPAAGSRIPAGPGELHHSG</sequence>
<dbReference type="Ensembl" id="ENSFHET00000007733.1">
    <property type="protein sequence ID" value="ENSFHEP00000005102.1"/>
    <property type="gene ID" value="ENSFHEG00000006033.1"/>
</dbReference>
<dbReference type="PROSITE" id="PS50102">
    <property type="entry name" value="RRM"/>
    <property type="match status" value="1"/>
</dbReference>